<keyword evidence="3" id="KW-1185">Reference proteome</keyword>
<dbReference type="Proteomes" id="UP001215712">
    <property type="component" value="Unassembled WGS sequence"/>
</dbReference>
<organism evidence="2 3">
    <name type="scientific">Penicillium malachiteum</name>
    <dbReference type="NCBI Taxonomy" id="1324776"/>
    <lineage>
        <taxon>Eukaryota</taxon>
        <taxon>Fungi</taxon>
        <taxon>Dikarya</taxon>
        <taxon>Ascomycota</taxon>
        <taxon>Pezizomycotina</taxon>
        <taxon>Eurotiomycetes</taxon>
        <taxon>Eurotiomycetidae</taxon>
        <taxon>Eurotiales</taxon>
        <taxon>Aspergillaceae</taxon>
        <taxon>Penicillium</taxon>
    </lineage>
</organism>
<name>A0AAD6HCG0_9EURO</name>
<protein>
    <submittedName>
        <fullName evidence="2">Uncharacterized protein</fullName>
    </submittedName>
</protein>
<feature type="compositionally biased region" description="Polar residues" evidence="1">
    <location>
        <begin position="394"/>
        <end position="407"/>
    </location>
</feature>
<feature type="region of interest" description="Disordered" evidence="1">
    <location>
        <begin position="394"/>
        <end position="420"/>
    </location>
</feature>
<gene>
    <name evidence="2" type="ORF">N7493_010109</name>
</gene>
<accession>A0AAD6HCG0</accession>
<evidence type="ECO:0000313" key="2">
    <source>
        <dbReference type="EMBL" id="KAJ5708775.1"/>
    </source>
</evidence>
<evidence type="ECO:0000313" key="3">
    <source>
        <dbReference type="Proteomes" id="UP001215712"/>
    </source>
</evidence>
<sequence length="583" mass="66136">MQATSHDRDWSILPKDELFDQATDLPLSFKLDTTKAHQLLDDKADFGVWLRNITRHLKSLELEKLLDIQVPRPLRDSPHAARWYEFSCKISNWLVINISNELMQQILARGNRVKLADEFIHEATTQFQTPGIYADLAGVEKFISMKPSAYATTKEFVSQFLKMMMEYWTTQKIRIHPYFALCHLLIQLDTVKNKSVFASIITHLKEKAAHCDMWTHFTFAEFQATCHNIMERLEERPKPLPIAPPPTVPQHWPPLGVNLHEYAKMLRETLPQFTEDKTCAHCGYKFHIAARCHYLNPETRPSFWVPVKGIWMYEPRKLDADGHVVTSPTVHSPSVVGTPFNASLTVDKPSDAGPTADAPSIGDMTIDNLSDVVQAVPGPSIGSPIFGDENVVGQSQASIKQAENTPATDEKPQDTSNDGSVQAVVFGKRSEDRMRFGPPLIDIVTNRAPRGKPWVLIQGSTPHVCIDKSAFAEYHEFDPNDKIYEDKSLTYVHGIVRSRPLGWGKVNLEVVLTDGTLKELMLNCHYFEGPKVNIFFTDRAALDLAIYWDKEDGIIRDNDGNEVACMVQVNEKKFEYLRTPSFY</sequence>
<reference evidence="2" key="2">
    <citation type="submission" date="2023-01" db="EMBL/GenBank/DDBJ databases">
        <authorList>
            <person name="Petersen C."/>
        </authorList>
    </citation>
    <scope>NUCLEOTIDE SEQUENCE</scope>
    <source>
        <strain evidence="2">IBT 17514</strain>
    </source>
</reference>
<dbReference type="EMBL" id="JAQJAN010000019">
    <property type="protein sequence ID" value="KAJ5708775.1"/>
    <property type="molecule type" value="Genomic_DNA"/>
</dbReference>
<reference evidence="2" key="1">
    <citation type="journal article" date="2023" name="IMA Fungus">
        <title>Comparative genomic study of the Penicillium genus elucidates a diverse pangenome and 15 lateral gene transfer events.</title>
        <authorList>
            <person name="Petersen C."/>
            <person name="Sorensen T."/>
            <person name="Nielsen M.R."/>
            <person name="Sondergaard T.E."/>
            <person name="Sorensen J.L."/>
            <person name="Fitzpatrick D.A."/>
            <person name="Frisvad J.C."/>
            <person name="Nielsen K.L."/>
        </authorList>
    </citation>
    <scope>NUCLEOTIDE SEQUENCE</scope>
    <source>
        <strain evidence="2">IBT 17514</strain>
    </source>
</reference>
<comment type="caution">
    <text evidence="2">The sequence shown here is derived from an EMBL/GenBank/DDBJ whole genome shotgun (WGS) entry which is preliminary data.</text>
</comment>
<evidence type="ECO:0000256" key="1">
    <source>
        <dbReference type="SAM" id="MobiDB-lite"/>
    </source>
</evidence>
<dbReference type="AlphaFoldDB" id="A0AAD6HCG0"/>
<proteinExistence type="predicted"/>